<feature type="region of interest" description="Disordered" evidence="1">
    <location>
        <begin position="1"/>
        <end position="31"/>
    </location>
</feature>
<comment type="caution">
    <text evidence="2">The sequence shown here is derived from an EMBL/GenBank/DDBJ whole genome shotgun (WGS) entry which is preliminary data.</text>
</comment>
<name>A0AA35R3P4_GEOBA</name>
<evidence type="ECO:0000256" key="1">
    <source>
        <dbReference type="SAM" id="MobiDB-lite"/>
    </source>
</evidence>
<dbReference type="InterPro" id="IPR013320">
    <property type="entry name" value="ConA-like_dom_sf"/>
</dbReference>
<dbReference type="AlphaFoldDB" id="A0AA35R3P4"/>
<dbReference type="Gene3D" id="2.60.120.200">
    <property type="match status" value="1"/>
</dbReference>
<proteinExistence type="predicted"/>
<keyword evidence="3" id="KW-1185">Reference proteome</keyword>
<organism evidence="2 3">
    <name type="scientific">Geodia barretti</name>
    <name type="common">Barrett's horny sponge</name>
    <dbReference type="NCBI Taxonomy" id="519541"/>
    <lineage>
        <taxon>Eukaryota</taxon>
        <taxon>Metazoa</taxon>
        <taxon>Porifera</taxon>
        <taxon>Demospongiae</taxon>
        <taxon>Heteroscleromorpha</taxon>
        <taxon>Tetractinellida</taxon>
        <taxon>Astrophorina</taxon>
        <taxon>Geodiidae</taxon>
        <taxon>Geodia</taxon>
    </lineage>
</organism>
<dbReference type="EMBL" id="CASHTH010000463">
    <property type="protein sequence ID" value="CAI8002096.1"/>
    <property type="molecule type" value="Genomic_DNA"/>
</dbReference>
<dbReference type="Proteomes" id="UP001174909">
    <property type="component" value="Unassembled WGS sequence"/>
</dbReference>
<evidence type="ECO:0008006" key="4">
    <source>
        <dbReference type="Google" id="ProtNLM"/>
    </source>
</evidence>
<evidence type="ECO:0000313" key="2">
    <source>
        <dbReference type="EMBL" id="CAI8002096.1"/>
    </source>
</evidence>
<sequence>MVARWEFNEGKGNTVKDSSGKGHDGDFAGGDPQWVPGVAGSALAFDGDDYVAIDAWITETGAADFTITAWIKTTKTSVSFLTKNNEDRVLDFHEKLFYVGDAATSGGGKTGAVEWVGHSCDWIRGDTDVSDGKWHHVAVTWEFKALEGHIYVNGIEGVHHMGYNGGEDIKGNTWQIGFTSGWPGGVDYEGAVDDIRIYDSTLTANEIEEAMVEGLAVDPTGLLAVSWAEIKTR</sequence>
<protein>
    <recommendedName>
        <fullName evidence="4">LamG-like jellyroll fold domain-containing protein</fullName>
    </recommendedName>
</protein>
<dbReference type="Pfam" id="PF13385">
    <property type="entry name" value="Laminin_G_3"/>
    <property type="match status" value="1"/>
</dbReference>
<accession>A0AA35R3P4</accession>
<evidence type="ECO:0000313" key="3">
    <source>
        <dbReference type="Proteomes" id="UP001174909"/>
    </source>
</evidence>
<dbReference type="SUPFAM" id="SSF49899">
    <property type="entry name" value="Concanavalin A-like lectins/glucanases"/>
    <property type="match status" value="1"/>
</dbReference>
<reference evidence="2" key="1">
    <citation type="submission" date="2023-03" db="EMBL/GenBank/DDBJ databases">
        <authorList>
            <person name="Steffen K."/>
            <person name="Cardenas P."/>
        </authorList>
    </citation>
    <scope>NUCLEOTIDE SEQUENCE</scope>
</reference>
<gene>
    <name evidence="2" type="ORF">GBAR_LOCUS3323</name>
</gene>